<dbReference type="GO" id="GO:0008168">
    <property type="term" value="F:methyltransferase activity"/>
    <property type="evidence" value="ECO:0007669"/>
    <property type="project" value="UniProtKB-KW"/>
</dbReference>
<evidence type="ECO:0000259" key="1">
    <source>
        <dbReference type="Pfam" id="PF06983"/>
    </source>
</evidence>
<dbReference type="Proteomes" id="UP000199035">
    <property type="component" value="Unassembled WGS sequence"/>
</dbReference>
<keyword evidence="2" id="KW-0808">Transferase</keyword>
<dbReference type="PANTHER" id="PTHR33990">
    <property type="entry name" value="PROTEIN YJDN-RELATED"/>
    <property type="match status" value="1"/>
</dbReference>
<dbReference type="Pfam" id="PF06983">
    <property type="entry name" value="3-dmu-9_3-mt"/>
    <property type="match status" value="2"/>
</dbReference>
<feature type="domain" description="PhnB-like" evidence="1">
    <location>
        <begin position="125"/>
        <end position="243"/>
    </location>
</feature>
<gene>
    <name evidence="2" type="ORF">SAMN05421643_102208</name>
</gene>
<evidence type="ECO:0000313" key="2">
    <source>
        <dbReference type="EMBL" id="SDY02875.1"/>
    </source>
</evidence>
<dbReference type="AlphaFoldDB" id="A0A1H3GIL9"/>
<proteinExistence type="predicted"/>
<accession>A0A1H3GIL9</accession>
<organism evidence="2 3">
    <name type="scientific">Acinetobacter kyonggiensis</name>
    <dbReference type="NCBI Taxonomy" id="595670"/>
    <lineage>
        <taxon>Bacteria</taxon>
        <taxon>Pseudomonadati</taxon>
        <taxon>Pseudomonadota</taxon>
        <taxon>Gammaproteobacteria</taxon>
        <taxon>Moraxellales</taxon>
        <taxon>Moraxellaceae</taxon>
        <taxon>Acinetobacter</taxon>
    </lineage>
</organism>
<name>A0A1H3GIL9_9GAMM</name>
<dbReference type="InterPro" id="IPR029068">
    <property type="entry name" value="Glyas_Bleomycin-R_OHBP_Dase"/>
</dbReference>
<dbReference type="STRING" id="595670.SAMN05421643_102208"/>
<dbReference type="GO" id="GO:0032259">
    <property type="term" value="P:methylation"/>
    <property type="evidence" value="ECO:0007669"/>
    <property type="project" value="UniProtKB-KW"/>
</dbReference>
<keyword evidence="2" id="KW-0489">Methyltransferase</keyword>
<dbReference type="CDD" id="cd06588">
    <property type="entry name" value="PhnB_like"/>
    <property type="match status" value="2"/>
</dbReference>
<dbReference type="Gene3D" id="3.10.180.10">
    <property type="entry name" value="2,3-Dihydroxybiphenyl 1,2-Dioxygenase, domain 1"/>
    <property type="match status" value="2"/>
</dbReference>
<reference evidence="3" key="1">
    <citation type="submission" date="2016-10" db="EMBL/GenBank/DDBJ databases">
        <authorList>
            <person name="Varghese N."/>
            <person name="Submissions S."/>
        </authorList>
    </citation>
    <scope>NUCLEOTIDE SEQUENCE [LARGE SCALE GENOMIC DNA]</scope>
    <source>
        <strain evidence="3">ANC 5109</strain>
    </source>
</reference>
<sequence>MTHSIYPALRFKKNAKTALEWYCSIFPNSQIIQEHDTALKVQFAGVPFMGINGGPPFTPNPSISFMVICESRTEIDEYWKQLIDGGFARMELGLYPWSNYYGWLQDQHGFNWQLYLGQLSDVNQQKIVPTLMYCGSYQGQCLTALNFYQTLFKHFQFQGVLKYSEGEYIGQVKHAQFTANDLTLMAMDSGIQQNFEFSEAVSLVIECKDQAEIDYYWNAITLHGTEDQCSWCKDQFGVSWQIVPQNLWEILTNNPHALTALFKMKKLIIQDLLQTK</sequence>
<evidence type="ECO:0000313" key="3">
    <source>
        <dbReference type="Proteomes" id="UP000199035"/>
    </source>
</evidence>
<keyword evidence="2" id="KW-0830">Ubiquinone</keyword>
<dbReference type="InterPro" id="IPR028973">
    <property type="entry name" value="PhnB-like"/>
</dbReference>
<feature type="domain" description="PhnB-like" evidence="1">
    <location>
        <begin position="4"/>
        <end position="114"/>
    </location>
</feature>
<dbReference type="EMBL" id="FNPK01000002">
    <property type="protein sequence ID" value="SDY02875.1"/>
    <property type="molecule type" value="Genomic_DNA"/>
</dbReference>
<dbReference type="SUPFAM" id="SSF54593">
    <property type="entry name" value="Glyoxalase/Bleomycin resistance protein/Dihydroxybiphenyl dioxygenase"/>
    <property type="match status" value="2"/>
</dbReference>
<dbReference type="RefSeq" id="WP_086183664.1">
    <property type="nucleotide sequence ID" value="NZ_FNPK01000002.1"/>
</dbReference>
<keyword evidence="3" id="KW-1185">Reference proteome</keyword>
<protein>
    <submittedName>
        <fullName evidence="2">Glyoxalase superfamily enzyme, possibly 3-demethylubiquinone-9 3-methyltransferase</fullName>
    </submittedName>
</protein>